<dbReference type="AlphaFoldDB" id="A0ABD0SAN4"/>
<feature type="compositionally biased region" description="Acidic residues" evidence="1">
    <location>
        <begin position="293"/>
        <end position="311"/>
    </location>
</feature>
<organism evidence="2 3">
    <name type="scientific">Loxostege sticticalis</name>
    <name type="common">Beet webworm moth</name>
    <dbReference type="NCBI Taxonomy" id="481309"/>
    <lineage>
        <taxon>Eukaryota</taxon>
        <taxon>Metazoa</taxon>
        <taxon>Ecdysozoa</taxon>
        <taxon>Arthropoda</taxon>
        <taxon>Hexapoda</taxon>
        <taxon>Insecta</taxon>
        <taxon>Pterygota</taxon>
        <taxon>Neoptera</taxon>
        <taxon>Endopterygota</taxon>
        <taxon>Lepidoptera</taxon>
        <taxon>Glossata</taxon>
        <taxon>Ditrysia</taxon>
        <taxon>Pyraloidea</taxon>
        <taxon>Crambidae</taxon>
        <taxon>Pyraustinae</taxon>
        <taxon>Loxostege</taxon>
    </lineage>
</organism>
<feature type="compositionally biased region" description="Polar residues" evidence="1">
    <location>
        <begin position="261"/>
        <end position="283"/>
    </location>
</feature>
<proteinExistence type="predicted"/>
<dbReference type="PANTHER" id="PTHR33223">
    <property type="entry name" value="CCHC-TYPE DOMAIN-CONTAINING PROTEIN"/>
    <property type="match status" value="1"/>
</dbReference>
<evidence type="ECO:0000256" key="1">
    <source>
        <dbReference type="SAM" id="MobiDB-lite"/>
    </source>
</evidence>
<accession>A0ABD0SAN4</accession>
<feature type="region of interest" description="Disordered" evidence="1">
    <location>
        <begin position="260"/>
        <end position="311"/>
    </location>
</feature>
<feature type="region of interest" description="Disordered" evidence="1">
    <location>
        <begin position="199"/>
        <end position="238"/>
    </location>
</feature>
<comment type="caution">
    <text evidence="2">The sequence shown here is derived from an EMBL/GenBank/DDBJ whole genome shotgun (WGS) entry which is preliminary data.</text>
</comment>
<evidence type="ECO:0000313" key="2">
    <source>
        <dbReference type="EMBL" id="KAL0810368.1"/>
    </source>
</evidence>
<name>A0ABD0SAN4_LOXSC</name>
<reference evidence="2 3" key="1">
    <citation type="submission" date="2024-06" db="EMBL/GenBank/DDBJ databases">
        <title>A chromosome-level genome assembly of beet webworm, Loxostege sticticalis.</title>
        <authorList>
            <person name="Zhang Y."/>
        </authorList>
    </citation>
    <scope>NUCLEOTIDE SEQUENCE [LARGE SCALE GENOMIC DNA]</scope>
    <source>
        <strain evidence="2">AQ028</strain>
        <tissue evidence="2">Male pupae</tissue>
    </source>
</reference>
<sequence>MKTRSQTAAANKPAIEMDLGVLLKFIKPYDGNRETLNSFLTNCNNAYDLATASQKDILFKYILCQLQGKAETACSIKEFSNWDQLRSFLKTQFSERKHYAHLLMDLQESKQAPNENVSQFALKVGTYLSQLLAEIQLSTSKQKELPGRTAAMEDLALHHFLMGLQPRISNIVRCQAPRSLNEAINLAISEERIQQSIYKRTSSQPEPKNSQPNNGKRFPQNKQVGQQTSGAQSNPNNSSGLFCRYCRNPGHDIKDCRKRQFSNNRSREQTSQGPAGPGPSQQLPRRVNHIQEILEEEEDQGRDEVDETLNE</sequence>
<dbReference type="EMBL" id="JBEDNZ010000026">
    <property type="protein sequence ID" value="KAL0810368.1"/>
    <property type="molecule type" value="Genomic_DNA"/>
</dbReference>
<evidence type="ECO:0000313" key="3">
    <source>
        <dbReference type="Proteomes" id="UP001549921"/>
    </source>
</evidence>
<dbReference type="Proteomes" id="UP001549921">
    <property type="component" value="Unassembled WGS sequence"/>
</dbReference>
<dbReference type="PANTHER" id="PTHR33223:SF6">
    <property type="entry name" value="CCHC-TYPE DOMAIN-CONTAINING PROTEIN"/>
    <property type="match status" value="1"/>
</dbReference>
<protein>
    <recommendedName>
        <fullName evidence="4">CCHC-type domain-containing protein</fullName>
    </recommendedName>
</protein>
<evidence type="ECO:0008006" key="4">
    <source>
        <dbReference type="Google" id="ProtNLM"/>
    </source>
</evidence>
<dbReference type="InterPro" id="IPR036875">
    <property type="entry name" value="Znf_CCHC_sf"/>
</dbReference>
<gene>
    <name evidence="2" type="ORF">ABMA28_010517</name>
</gene>
<dbReference type="SUPFAM" id="SSF57756">
    <property type="entry name" value="Retrovirus zinc finger-like domains"/>
    <property type="match status" value="1"/>
</dbReference>